<evidence type="ECO:0000313" key="1">
    <source>
        <dbReference type="EMBL" id="ADM96318.1"/>
    </source>
</evidence>
<evidence type="ECO:0000313" key="2">
    <source>
        <dbReference type="Proteomes" id="UP000006859"/>
    </source>
</evidence>
<dbReference type="STRING" id="198628.Dda3937_01981"/>
<organism evidence="1 2">
    <name type="scientific">Dickeya dadantii (strain 3937)</name>
    <name type="common">Erwinia chrysanthemi (strain 3937)</name>
    <dbReference type="NCBI Taxonomy" id="198628"/>
    <lineage>
        <taxon>Bacteria</taxon>
        <taxon>Pseudomonadati</taxon>
        <taxon>Pseudomonadota</taxon>
        <taxon>Gammaproteobacteria</taxon>
        <taxon>Enterobacterales</taxon>
        <taxon>Pectobacteriaceae</taxon>
        <taxon>Dickeya</taxon>
    </lineage>
</organism>
<reference evidence="1 2" key="1">
    <citation type="journal article" date="2011" name="J. Bacteriol.">
        <title>Genome sequence of the plant-pathogenic bacterium Dickeya dadantii 3937.</title>
        <authorList>
            <person name="Glasner J.D."/>
            <person name="Yang C.H."/>
            <person name="Reverchon S."/>
            <person name="Hugouvieux-Cotte-Pattat N."/>
            <person name="Condemine G."/>
            <person name="Bohin J.P."/>
            <person name="Van Gijsegem F."/>
            <person name="Yang S."/>
            <person name="Franza T."/>
            <person name="Expert D."/>
            <person name="Plunkett G. III"/>
            <person name="San Francisco M.J."/>
            <person name="Charkowski A.O."/>
            <person name="Py B."/>
            <person name="Bell K."/>
            <person name="Rauscher L."/>
            <person name="Rodriguez-Palenzuela P."/>
            <person name="Toussaint A."/>
            <person name="Holeva M.C."/>
            <person name="He S.Y."/>
            <person name="Douet V."/>
            <person name="Boccara M."/>
            <person name="Blanco C."/>
            <person name="Toth I."/>
            <person name="Anderson B.D."/>
            <person name="Biehl B.S."/>
            <person name="Mau B."/>
            <person name="Flynn S.M."/>
            <person name="Barras F."/>
            <person name="Lindeberg M."/>
            <person name="Birch P.R."/>
            <person name="Tsuyumu S."/>
            <person name="Shi X."/>
            <person name="Hibbing M."/>
            <person name="Yap M.N."/>
            <person name="Carpentier M."/>
            <person name="Dassa E."/>
            <person name="Umehara M."/>
            <person name="Kim J.F."/>
            <person name="Rusch M."/>
            <person name="Soni P."/>
            <person name="Mayhew G.F."/>
            <person name="Fouts D.E."/>
            <person name="Gill S.R."/>
            <person name="Blattner F.R."/>
            <person name="Keen N.T."/>
            <person name="Perna N.T."/>
        </authorList>
    </citation>
    <scope>NUCLEOTIDE SEQUENCE [LARGE SCALE GENOMIC DNA]</scope>
    <source>
        <strain evidence="1 2">3937</strain>
    </source>
</reference>
<name>E0SER5_DICD3</name>
<protein>
    <submittedName>
        <fullName evidence="1">HipA protein</fullName>
    </submittedName>
</protein>
<dbReference type="eggNOG" id="COG3550">
    <property type="taxonomic scope" value="Bacteria"/>
</dbReference>
<sequence length="104" mass="11594">MMAGTNGLDNWRLSPFYDVVYSPSPQGEHMTAFNGHGSRITLSTMEQLAGQAGLSKAKAVLDMADELYDVAKGFHQEASHFNLPAPLITTIQREIDSKWRQLRE</sequence>
<keyword evidence="2" id="KW-1185">Reference proteome</keyword>
<gene>
    <name evidence="1" type="ordered locus">Dda3937_01981</name>
</gene>
<accession>E0SER5</accession>
<dbReference type="KEGG" id="ddd:Dda3937_01981"/>
<dbReference type="Proteomes" id="UP000006859">
    <property type="component" value="Chromosome"/>
</dbReference>
<dbReference type="AlphaFoldDB" id="E0SER5"/>
<proteinExistence type="predicted"/>
<dbReference type="HOGENOM" id="CLU_2245655_0_0_6"/>
<dbReference type="EMBL" id="CP002038">
    <property type="protein sequence ID" value="ADM96318.1"/>
    <property type="molecule type" value="Genomic_DNA"/>
</dbReference>